<evidence type="ECO:0000313" key="2">
    <source>
        <dbReference type="Proteomes" id="UP000034588"/>
    </source>
</evidence>
<organism evidence="1 2">
    <name type="scientific">Candidatus Gottesmanbacteria bacterium GW2011_GWB1_49_7</name>
    <dbReference type="NCBI Taxonomy" id="1618448"/>
    <lineage>
        <taxon>Bacteria</taxon>
        <taxon>Candidatus Gottesmaniibacteriota</taxon>
    </lineage>
</organism>
<comment type="caution">
    <text evidence="1">The sequence shown here is derived from an EMBL/GenBank/DDBJ whole genome shotgun (WGS) entry which is preliminary data.</text>
</comment>
<proteinExistence type="predicted"/>
<dbReference type="Proteomes" id="UP000034588">
    <property type="component" value="Unassembled WGS sequence"/>
</dbReference>
<sequence>MGDSTLTLIEWCLKQGWSFSYNAKALSEIEAQDKENKHPDFNTYYRLHAGKWAVTNWNLTESGAFCADTLSEAIKRMLAYWDKIVVTPSRAREIRRHKAHFMNILRGSREQHEI</sequence>
<dbReference type="AlphaFoldDB" id="A0A0G1Z281"/>
<dbReference type="EMBL" id="LCQD01000008">
    <property type="protein sequence ID" value="KKW12859.1"/>
    <property type="molecule type" value="Genomic_DNA"/>
</dbReference>
<reference evidence="1 2" key="1">
    <citation type="journal article" date="2015" name="Nature">
        <title>rRNA introns, odd ribosomes, and small enigmatic genomes across a large radiation of phyla.</title>
        <authorList>
            <person name="Brown C.T."/>
            <person name="Hug L.A."/>
            <person name="Thomas B.C."/>
            <person name="Sharon I."/>
            <person name="Castelle C.J."/>
            <person name="Singh A."/>
            <person name="Wilkins M.J."/>
            <person name="Williams K.H."/>
            <person name="Banfield J.F."/>
        </authorList>
    </citation>
    <scope>NUCLEOTIDE SEQUENCE [LARGE SCALE GENOMIC DNA]</scope>
</reference>
<name>A0A0G1Z281_9BACT</name>
<gene>
    <name evidence="1" type="ORF">UY48_C0008G0034</name>
</gene>
<accession>A0A0G1Z281</accession>
<evidence type="ECO:0000313" key="1">
    <source>
        <dbReference type="EMBL" id="KKW12859.1"/>
    </source>
</evidence>
<protein>
    <submittedName>
        <fullName evidence="1">Uncharacterized protein</fullName>
    </submittedName>
</protein>